<dbReference type="CDD" id="cd23763">
    <property type="entry name" value="ASKHA_ATPase_ROK"/>
    <property type="match status" value="1"/>
</dbReference>
<feature type="non-terminal residue" evidence="1">
    <location>
        <position position="229"/>
    </location>
</feature>
<dbReference type="PANTHER" id="PTHR18964:SF149">
    <property type="entry name" value="BIFUNCTIONAL UDP-N-ACETYLGLUCOSAMINE 2-EPIMERASE_N-ACETYLMANNOSAMINE KINASE"/>
    <property type="match status" value="1"/>
</dbReference>
<proteinExistence type="predicted"/>
<dbReference type="Pfam" id="PF00480">
    <property type="entry name" value="ROK"/>
    <property type="match status" value="1"/>
</dbReference>
<dbReference type="EMBL" id="BARS01021210">
    <property type="protein sequence ID" value="GAG13962.1"/>
    <property type="molecule type" value="Genomic_DNA"/>
</dbReference>
<accession>X0VS79</accession>
<sequence>MKKYVLGVDVGATYTKLAILNLHYRILAKSSFPTKNYKKDKLIEAISLVLNDLIKRKGIKKKDILGLGIGVPGLVDFKKGLVFYFVNIPGWKRVPLKKKLERMTGLPVFVDNDVKVMALGELTYGAGKSYNNVICLTLGTGVGGAIIIDGRLYRGSDLVAGEIGHIPINEKGPRCNCGNFGCLEAYVGREYFLDGVRKSLKKTKKSIVAKMARNMSSDITPELLEEAAL</sequence>
<evidence type="ECO:0008006" key="2">
    <source>
        <dbReference type="Google" id="ProtNLM"/>
    </source>
</evidence>
<organism evidence="1">
    <name type="scientific">marine sediment metagenome</name>
    <dbReference type="NCBI Taxonomy" id="412755"/>
    <lineage>
        <taxon>unclassified sequences</taxon>
        <taxon>metagenomes</taxon>
        <taxon>ecological metagenomes</taxon>
    </lineage>
</organism>
<name>X0VS79_9ZZZZ</name>
<dbReference type="PANTHER" id="PTHR18964">
    <property type="entry name" value="ROK (REPRESSOR, ORF, KINASE) FAMILY"/>
    <property type="match status" value="1"/>
</dbReference>
<protein>
    <recommendedName>
        <fullName evidence="2">ROK family protein</fullName>
    </recommendedName>
</protein>
<dbReference type="AlphaFoldDB" id="X0VS79"/>
<evidence type="ECO:0000313" key="1">
    <source>
        <dbReference type="EMBL" id="GAG13962.1"/>
    </source>
</evidence>
<dbReference type="Gene3D" id="3.30.420.40">
    <property type="match status" value="2"/>
</dbReference>
<dbReference type="InterPro" id="IPR000600">
    <property type="entry name" value="ROK"/>
</dbReference>
<dbReference type="SUPFAM" id="SSF53067">
    <property type="entry name" value="Actin-like ATPase domain"/>
    <property type="match status" value="1"/>
</dbReference>
<dbReference type="InterPro" id="IPR049874">
    <property type="entry name" value="ROK_cs"/>
</dbReference>
<comment type="caution">
    <text evidence="1">The sequence shown here is derived from an EMBL/GenBank/DDBJ whole genome shotgun (WGS) entry which is preliminary data.</text>
</comment>
<gene>
    <name evidence="1" type="ORF">S01H1_34107</name>
</gene>
<reference evidence="1" key="1">
    <citation type="journal article" date="2014" name="Front. Microbiol.">
        <title>High frequency of phylogenetically diverse reductive dehalogenase-homologous genes in deep subseafloor sedimentary metagenomes.</title>
        <authorList>
            <person name="Kawai M."/>
            <person name="Futagami T."/>
            <person name="Toyoda A."/>
            <person name="Takaki Y."/>
            <person name="Nishi S."/>
            <person name="Hori S."/>
            <person name="Arai W."/>
            <person name="Tsubouchi T."/>
            <person name="Morono Y."/>
            <person name="Uchiyama I."/>
            <person name="Ito T."/>
            <person name="Fujiyama A."/>
            <person name="Inagaki F."/>
            <person name="Takami H."/>
        </authorList>
    </citation>
    <scope>NUCLEOTIDE SEQUENCE</scope>
    <source>
        <strain evidence="1">Expedition CK06-06</strain>
    </source>
</reference>
<dbReference type="PROSITE" id="PS01125">
    <property type="entry name" value="ROK"/>
    <property type="match status" value="1"/>
</dbReference>
<dbReference type="InterPro" id="IPR043129">
    <property type="entry name" value="ATPase_NBD"/>
</dbReference>